<evidence type="ECO:0000313" key="1">
    <source>
        <dbReference type="EMBL" id="QIB92051.1"/>
    </source>
</evidence>
<dbReference type="RefSeq" id="WP_137726717.1">
    <property type="nucleotide sequence ID" value="NZ_AP019780.1"/>
</dbReference>
<gene>
    <name evidence="1" type="ORF">FQU78_14335</name>
</gene>
<dbReference type="GeneID" id="42568906"/>
<proteinExistence type="predicted"/>
<organism evidence="1 2">
    <name type="scientific">Methanosarcina mazei</name>
    <name type="common">Methanosarcina frisia</name>
    <dbReference type="NCBI Taxonomy" id="2209"/>
    <lineage>
        <taxon>Archaea</taxon>
        <taxon>Methanobacteriati</taxon>
        <taxon>Methanobacteriota</taxon>
        <taxon>Stenosarchaea group</taxon>
        <taxon>Methanomicrobia</taxon>
        <taxon>Methanosarcinales</taxon>
        <taxon>Methanosarcinaceae</taxon>
        <taxon>Methanosarcina</taxon>
    </lineage>
</organism>
<name>A0A6C0VLA9_METMZ</name>
<sequence length="126" mass="13374">MKRMLSIFMLLTLLFLPVVSAMPVASAATCSTTITSFTVSGNANRVGFHAVVNGPVDKVTFNVYSGTTKVLTTSAYCPHCRLDGICNRSGVLKPGTYKVTATAITGTCKTSITKTLVVTTTRAYLK</sequence>
<evidence type="ECO:0000313" key="2">
    <source>
        <dbReference type="Proteomes" id="UP000467371"/>
    </source>
</evidence>
<evidence type="ECO:0008006" key="3">
    <source>
        <dbReference type="Google" id="ProtNLM"/>
    </source>
</evidence>
<dbReference type="Proteomes" id="UP000467371">
    <property type="component" value="Chromosome"/>
</dbReference>
<dbReference type="EMBL" id="CP042908">
    <property type="protein sequence ID" value="QIB92051.1"/>
    <property type="molecule type" value="Genomic_DNA"/>
</dbReference>
<dbReference type="AlphaFoldDB" id="A0A6C0VLA9"/>
<protein>
    <recommendedName>
        <fullName evidence="3">FlgD Ig-like domain-containing protein</fullName>
    </recommendedName>
</protein>
<reference evidence="1 2" key="1">
    <citation type="journal article" date="2020" name="Environ. Microbiol. Rep.">
        <title>Redox cycling of Fe(II) and Fe(III) in magnetite accelerates aceticlastic methanogenesis by Methanosarcina mazei.</title>
        <authorList>
            <person name="Wang H."/>
            <person name="Byrne J.M."/>
            <person name="Liu P."/>
            <person name="Liu J."/>
            <person name="Dong X."/>
            <person name="Lu Y."/>
        </authorList>
    </citation>
    <scope>NUCLEOTIDE SEQUENCE [LARGE SCALE GENOMIC DNA]</scope>
    <source>
        <strain evidence="2">zm-15</strain>
    </source>
</reference>
<accession>A0A6C0VLA9</accession>